<protein>
    <submittedName>
        <fullName evidence="2">Uncharacterized protein</fullName>
    </submittedName>
</protein>
<feature type="compositionally biased region" description="Basic and acidic residues" evidence="1">
    <location>
        <begin position="1"/>
        <end position="22"/>
    </location>
</feature>
<comment type="caution">
    <text evidence="2">The sequence shown here is derived from an EMBL/GenBank/DDBJ whole genome shotgun (WGS) entry which is preliminary data.</text>
</comment>
<accession>A0A314UD25</accession>
<reference evidence="2 3" key="1">
    <citation type="submission" date="2018-02" db="EMBL/GenBank/DDBJ databases">
        <title>Draft genome of wild Prunus yedoensis var. nudiflora.</title>
        <authorList>
            <person name="Baek S."/>
            <person name="Kim J.-H."/>
            <person name="Choi K."/>
            <person name="Kim G.-B."/>
            <person name="Cho A."/>
            <person name="Jang H."/>
            <person name="Shin C.-H."/>
            <person name="Yu H.-J."/>
            <person name="Mun J.-H."/>
        </authorList>
    </citation>
    <scope>NUCLEOTIDE SEQUENCE [LARGE SCALE GENOMIC DNA]</scope>
    <source>
        <strain evidence="3">cv. Jeju island</strain>
        <tissue evidence="2">Leaf</tissue>
    </source>
</reference>
<sequence length="74" mass="7951">MRGHSLDECKARPVLNKGKEPLQDDTTNPNGAKEKAVAGQGETSKAAESVKPTQTDQNKKSRTDVIGRFSVARA</sequence>
<proteinExistence type="predicted"/>
<evidence type="ECO:0000313" key="2">
    <source>
        <dbReference type="EMBL" id="PQM34294.1"/>
    </source>
</evidence>
<evidence type="ECO:0000313" key="3">
    <source>
        <dbReference type="Proteomes" id="UP000250321"/>
    </source>
</evidence>
<organism evidence="2 3">
    <name type="scientific">Prunus yedoensis var. nudiflora</name>
    <dbReference type="NCBI Taxonomy" id="2094558"/>
    <lineage>
        <taxon>Eukaryota</taxon>
        <taxon>Viridiplantae</taxon>
        <taxon>Streptophyta</taxon>
        <taxon>Embryophyta</taxon>
        <taxon>Tracheophyta</taxon>
        <taxon>Spermatophyta</taxon>
        <taxon>Magnoliopsida</taxon>
        <taxon>eudicotyledons</taxon>
        <taxon>Gunneridae</taxon>
        <taxon>Pentapetalae</taxon>
        <taxon>rosids</taxon>
        <taxon>fabids</taxon>
        <taxon>Rosales</taxon>
        <taxon>Rosaceae</taxon>
        <taxon>Amygdaloideae</taxon>
        <taxon>Amygdaleae</taxon>
        <taxon>Prunus</taxon>
    </lineage>
</organism>
<dbReference type="AlphaFoldDB" id="A0A314UD25"/>
<dbReference type="Proteomes" id="UP000250321">
    <property type="component" value="Unassembled WGS sequence"/>
</dbReference>
<dbReference type="EMBL" id="PJQY01003819">
    <property type="protein sequence ID" value="PQM34294.1"/>
    <property type="molecule type" value="Genomic_DNA"/>
</dbReference>
<evidence type="ECO:0000256" key="1">
    <source>
        <dbReference type="SAM" id="MobiDB-lite"/>
    </source>
</evidence>
<gene>
    <name evidence="2" type="ORF">Pyn_30598</name>
</gene>
<feature type="region of interest" description="Disordered" evidence="1">
    <location>
        <begin position="1"/>
        <end position="74"/>
    </location>
</feature>
<keyword evidence="3" id="KW-1185">Reference proteome</keyword>
<name>A0A314UD25_PRUYE</name>